<evidence type="ECO:0000256" key="4">
    <source>
        <dbReference type="ARBA" id="ARBA00023163"/>
    </source>
</evidence>
<dbReference type="AlphaFoldDB" id="A0A5N5DC49"/>
<keyword evidence="5" id="KW-0539">Nucleus</keyword>
<sequence length="334" mass="35930">MRSAIVAGLHLNVPESQLPDPGVREHRKRLFWTAYIFDRMWASKLGHPPATQDDDIGVDLPSESPVGSKSSNDFTDSAYHVANIRLTSLLTKVIRSVYSLRKQNHGESLSTRIHQSLKDLQAWVESLPPQLQIDQSSEATHDLKTISLHLAFNQCVILATRPVLLHTLRSHIACVPSSAPLPPPPVPPTASTLAEASIRCARHSFRLLTQSWIDGSFATFDAHFTQYLFSALTILAVSSLLETKDSGGDCDAFEEAARLLDQLRVAGSCVAQEYGNHVEAMRGGGGGVCQEDDGGSRGGAATARGCGDWWKDDGDGGHDVGGAVVEGVVGAAVY</sequence>
<dbReference type="OrthoDB" id="3266505at2759"/>
<reference evidence="8 9" key="1">
    <citation type="journal article" date="2019" name="Sci. Rep.">
        <title>A multi-omics analysis of the grapevine pathogen Lasiodiplodia theobromae reveals that temperature affects the expression of virulence- and pathogenicity-related genes.</title>
        <authorList>
            <person name="Felix C."/>
            <person name="Meneses R."/>
            <person name="Goncalves M.F.M."/>
            <person name="Tilleman L."/>
            <person name="Duarte A.S."/>
            <person name="Jorrin-Novo J.V."/>
            <person name="Van de Peer Y."/>
            <person name="Deforce D."/>
            <person name="Van Nieuwerburgh F."/>
            <person name="Esteves A.C."/>
            <person name="Alves A."/>
        </authorList>
    </citation>
    <scope>NUCLEOTIDE SEQUENCE [LARGE SCALE GENOMIC DNA]</scope>
    <source>
        <strain evidence="8 9">LA-SOL3</strain>
    </source>
</reference>
<dbReference type="InterPro" id="IPR051711">
    <property type="entry name" value="Stress_Response_Reg"/>
</dbReference>
<dbReference type="CDD" id="cd12148">
    <property type="entry name" value="fungal_TF_MHR"/>
    <property type="match status" value="1"/>
</dbReference>
<dbReference type="GO" id="GO:0005634">
    <property type="term" value="C:nucleus"/>
    <property type="evidence" value="ECO:0007669"/>
    <property type="project" value="UniProtKB-SubCell"/>
</dbReference>
<dbReference type="Proteomes" id="UP000325902">
    <property type="component" value="Unassembled WGS sequence"/>
</dbReference>
<keyword evidence="4" id="KW-0804">Transcription</keyword>
<dbReference type="PANTHER" id="PTHR47540">
    <property type="entry name" value="THIAMINE REPRESSIBLE GENES REGULATORY PROTEIN THI5"/>
    <property type="match status" value="1"/>
</dbReference>
<dbReference type="InterPro" id="IPR007219">
    <property type="entry name" value="XnlR_reg_dom"/>
</dbReference>
<accession>A0A5N5DC49</accession>
<evidence type="ECO:0000256" key="1">
    <source>
        <dbReference type="ARBA" id="ARBA00004123"/>
    </source>
</evidence>
<dbReference type="GO" id="GO:0008270">
    <property type="term" value="F:zinc ion binding"/>
    <property type="evidence" value="ECO:0007669"/>
    <property type="project" value="InterPro"/>
</dbReference>
<keyword evidence="2" id="KW-0805">Transcription regulation</keyword>
<proteinExistence type="predicted"/>
<comment type="caution">
    <text evidence="8">The sequence shown here is derived from an EMBL/GenBank/DDBJ whole genome shotgun (WGS) entry which is preliminary data.</text>
</comment>
<evidence type="ECO:0000259" key="7">
    <source>
        <dbReference type="SMART" id="SM00906"/>
    </source>
</evidence>
<evidence type="ECO:0000313" key="8">
    <source>
        <dbReference type="EMBL" id="KAB2575187.1"/>
    </source>
</evidence>
<dbReference type="SMART" id="SM00906">
    <property type="entry name" value="Fungal_trans"/>
    <property type="match status" value="1"/>
</dbReference>
<feature type="domain" description="Xylanolytic transcriptional activator regulatory" evidence="7">
    <location>
        <begin position="1"/>
        <end position="67"/>
    </location>
</feature>
<evidence type="ECO:0000313" key="9">
    <source>
        <dbReference type="Proteomes" id="UP000325902"/>
    </source>
</evidence>
<evidence type="ECO:0000256" key="3">
    <source>
        <dbReference type="ARBA" id="ARBA00023125"/>
    </source>
</evidence>
<gene>
    <name evidence="8" type="ORF">DBV05_g6141</name>
</gene>
<dbReference type="GO" id="GO:0045944">
    <property type="term" value="P:positive regulation of transcription by RNA polymerase II"/>
    <property type="evidence" value="ECO:0007669"/>
    <property type="project" value="TreeGrafter"/>
</dbReference>
<feature type="region of interest" description="Disordered" evidence="6">
    <location>
        <begin position="51"/>
        <end position="71"/>
    </location>
</feature>
<keyword evidence="3" id="KW-0238">DNA-binding</keyword>
<dbReference type="GO" id="GO:0006351">
    <property type="term" value="P:DNA-templated transcription"/>
    <property type="evidence" value="ECO:0007669"/>
    <property type="project" value="InterPro"/>
</dbReference>
<keyword evidence="9" id="KW-1185">Reference proteome</keyword>
<organism evidence="8 9">
    <name type="scientific">Lasiodiplodia theobromae</name>
    <dbReference type="NCBI Taxonomy" id="45133"/>
    <lineage>
        <taxon>Eukaryota</taxon>
        <taxon>Fungi</taxon>
        <taxon>Dikarya</taxon>
        <taxon>Ascomycota</taxon>
        <taxon>Pezizomycotina</taxon>
        <taxon>Dothideomycetes</taxon>
        <taxon>Dothideomycetes incertae sedis</taxon>
        <taxon>Botryosphaeriales</taxon>
        <taxon>Botryosphaeriaceae</taxon>
        <taxon>Lasiodiplodia</taxon>
    </lineage>
</organism>
<protein>
    <submittedName>
        <fullName evidence="8">Putative transcriptional regulatory protein</fullName>
    </submittedName>
</protein>
<dbReference type="PANTHER" id="PTHR47540:SF6">
    <property type="entry name" value="ZN(II)2CYS6 TRANSCRIPTION FACTOR (EUROFUNG)"/>
    <property type="match status" value="1"/>
</dbReference>
<name>A0A5N5DC49_9PEZI</name>
<dbReference type="GO" id="GO:0043565">
    <property type="term" value="F:sequence-specific DNA binding"/>
    <property type="evidence" value="ECO:0007669"/>
    <property type="project" value="TreeGrafter"/>
</dbReference>
<evidence type="ECO:0000256" key="6">
    <source>
        <dbReference type="SAM" id="MobiDB-lite"/>
    </source>
</evidence>
<evidence type="ECO:0000256" key="5">
    <source>
        <dbReference type="ARBA" id="ARBA00023242"/>
    </source>
</evidence>
<evidence type="ECO:0000256" key="2">
    <source>
        <dbReference type="ARBA" id="ARBA00023015"/>
    </source>
</evidence>
<dbReference type="EMBL" id="VCHE01000035">
    <property type="protein sequence ID" value="KAB2575187.1"/>
    <property type="molecule type" value="Genomic_DNA"/>
</dbReference>
<dbReference type="Pfam" id="PF04082">
    <property type="entry name" value="Fungal_trans"/>
    <property type="match status" value="1"/>
</dbReference>
<comment type="subcellular location">
    <subcellularLocation>
        <location evidence="1">Nucleus</location>
    </subcellularLocation>
</comment>